<name>A0AAW0JKP5_QUESU</name>
<gene>
    <name evidence="10" type="primary">TBL43_6</name>
    <name evidence="10" type="ORF">CFP56_031245</name>
</gene>
<dbReference type="GO" id="GO:0016413">
    <property type="term" value="F:O-acetyltransferase activity"/>
    <property type="evidence" value="ECO:0007669"/>
    <property type="project" value="InterPro"/>
</dbReference>
<feature type="non-terminal residue" evidence="10">
    <location>
        <position position="715"/>
    </location>
</feature>
<protein>
    <submittedName>
        <fullName evidence="10">Protein trichome birefringence-like 43</fullName>
    </submittedName>
</protein>
<feature type="domain" description="Trichome birefringence-like N-terminal" evidence="9">
    <location>
        <begin position="380"/>
        <end position="432"/>
    </location>
</feature>
<comment type="subcellular location">
    <subcellularLocation>
        <location evidence="1">Membrane</location>
        <topology evidence="1">Single-pass membrane protein</topology>
    </subcellularLocation>
</comment>
<evidence type="ECO:0000259" key="8">
    <source>
        <dbReference type="Pfam" id="PF13839"/>
    </source>
</evidence>
<keyword evidence="5 7" id="KW-1133">Transmembrane helix</keyword>
<organism evidence="10 11">
    <name type="scientific">Quercus suber</name>
    <name type="common">Cork oak</name>
    <dbReference type="NCBI Taxonomy" id="58331"/>
    <lineage>
        <taxon>Eukaryota</taxon>
        <taxon>Viridiplantae</taxon>
        <taxon>Streptophyta</taxon>
        <taxon>Embryophyta</taxon>
        <taxon>Tracheophyta</taxon>
        <taxon>Spermatophyta</taxon>
        <taxon>Magnoliopsida</taxon>
        <taxon>eudicotyledons</taxon>
        <taxon>Gunneridae</taxon>
        <taxon>Pentapetalae</taxon>
        <taxon>rosids</taxon>
        <taxon>fabids</taxon>
        <taxon>Fagales</taxon>
        <taxon>Fagaceae</taxon>
        <taxon>Quercus</taxon>
    </lineage>
</organism>
<dbReference type="EMBL" id="PKMF04000524">
    <property type="protein sequence ID" value="KAK7827293.1"/>
    <property type="molecule type" value="Genomic_DNA"/>
</dbReference>
<dbReference type="AlphaFoldDB" id="A0AAW0JKP5"/>
<feature type="domain" description="Trichome birefringence-like C-terminal" evidence="8">
    <location>
        <begin position="208"/>
        <end position="355"/>
    </location>
</feature>
<dbReference type="GO" id="GO:0005794">
    <property type="term" value="C:Golgi apparatus"/>
    <property type="evidence" value="ECO:0007669"/>
    <property type="project" value="TreeGrafter"/>
</dbReference>
<evidence type="ECO:0000256" key="2">
    <source>
        <dbReference type="ARBA" id="ARBA00007727"/>
    </source>
</evidence>
<evidence type="ECO:0000313" key="11">
    <source>
        <dbReference type="Proteomes" id="UP000237347"/>
    </source>
</evidence>
<dbReference type="PANTHER" id="PTHR32285:SF149">
    <property type="entry name" value="TRICHOME BIREFRINGENCE-LIKE N-TERMINAL DOMAIN-CONTAINING PROTEIN"/>
    <property type="match status" value="1"/>
</dbReference>
<dbReference type="Pfam" id="PF13839">
    <property type="entry name" value="PC-Esterase"/>
    <property type="match status" value="3"/>
</dbReference>
<evidence type="ECO:0000256" key="4">
    <source>
        <dbReference type="ARBA" id="ARBA00022968"/>
    </source>
</evidence>
<keyword evidence="3 7" id="KW-0812">Transmembrane</keyword>
<dbReference type="GO" id="GO:0016020">
    <property type="term" value="C:membrane"/>
    <property type="evidence" value="ECO:0007669"/>
    <property type="project" value="UniProtKB-SubCell"/>
</dbReference>
<sequence length="715" mass="81298">MGVGAVHLMRWIRWSWKGEVMVGLPNEGCQFQITKVLMNSIIWNCRGASKPSFQKRVREMVQKHNPAILVVMETRVGGNRAREITGRLPFDGIIRFDAVGFTDYPSTTKIKFSLSLMVMGAFSIHVALLLLSLFHQVHCEHSYKVGRVAESTGSGCDLYQGNWVFDTSYPLYDVSSCPFIEKEFDCQNNGRPDKDYLRYRWQPTGCNLPRFNGGDLLSRLRGKSLMFVGDSLSLNQWQSLTCMLHRAVPAAKYSLTRTGDISTFTFPAYNVKVLFYRNAFLVDVISTSEGAVLNLDSIESAKVWKGMDVVIFNTWHWWTCFGREKLQAGFHRLTLNNKNNKFSLMVMGAFSISVAFLLLSLLHHVHSEHSYKVEQAVESGCDLYQGNWVFDTSYPLYNASSCTFIEKQFDCQKNGRPDTDYLKYRWQPTGCNLPRFNGGDLLSRLRGKSLMFVGDSLSLNQWQSLTCMLHTAVPTANYTLTRTGAVSTFTITFHRLTLNNKNNKFSLMVMGAFSISVAFLLLSLLHHVHSEHSYKVEQAVESGCDLYQGNWVFDTSYPLYNASSCTFIEKQFDCQKNGRPDTDYLKYRWQPTGCNLPRFNGGDLLSRLRGKSLMFVGDSLSLNQWQSLTCMLHTAVPTANYTLTRTGAVSTFTITEYDVKVLFYRNAFLVDITNTSEGRVLNLDTIGGAQVWNGIDVTIFNTWHWWTHTGSEQPY</sequence>
<reference evidence="10 11" key="1">
    <citation type="journal article" date="2018" name="Sci. Data">
        <title>The draft genome sequence of cork oak.</title>
        <authorList>
            <person name="Ramos A.M."/>
            <person name="Usie A."/>
            <person name="Barbosa P."/>
            <person name="Barros P.M."/>
            <person name="Capote T."/>
            <person name="Chaves I."/>
            <person name="Simoes F."/>
            <person name="Abreu I."/>
            <person name="Carrasquinho I."/>
            <person name="Faro C."/>
            <person name="Guimaraes J.B."/>
            <person name="Mendonca D."/>
            <person name="Nobrega F."/>
            <person name="Rodrigues L."/>
            <person name="Saibo N.J.M."/>
            <person name="Varela M.C."/>
            <person name="Egas C."/>
            <person name="Matos J."/>
            <person name="Miguel C.M."/>
            <person name="Oliveira M.M."/>
            <person name="Ricardo C.P."/>
            <person name="Goncalves S."/>
        </authorList>
    </citation>
    <scope>NUCLEOTIDE SEQUENCE [LARGE SCALE GENOMIC DNA]</scope>
    <source>
        <strain evidence="11">cv. HL8</strain>
    </source>
</reference>
<evidence type="ECO:0000256" key="6">
    <source>
        <dbReference type="ARBA" id="ARBA00023136"/>
    </source>
</evidence>
<keyword evidence="4" id="KW-0735">Signal-anchor</keyword>
<evidence type="ECO:0000256" key="7">
    <source>
        <dbReference type="SAM" id="Phobius"/>
    </source>
</evidence>
<dbReference type="PANTHER" id="PTHR32285">
    <property type="entry name" value="PROTEIN TRICHOME BIREFRINGENCE-LIKE 9-RELATED"/>
    <property type="match status" value="1"/>
</dbReference>
<feature type="domain" description="Trichome birefringence-like N-terminal" evidence="9">
    <location>
        <begin position="543"/>
        <end position="595"/>
    </location>
</feature>
<feature type="transmembrane region" description="Helical" evidence="7">
    <location>
        <begin position="114"/>
        <end position="134"/>
    </location>
</feature>
<dbReference type="InterPro" id="IPR026057">
    <property type="entry name" value="TBL_C"/>
</dbReference>
<evidence type="ECO:0000313" key="10">
    <source>
        <dbReference type="EMBL" id="KAK7827293.1"/>
    </source>
</evidence>
<feature type="transmembrane region" description="Helical" evidence="7">
    <location>
        <begin position="505"/>
        <end position="525"/>
    </location>
</feature>
<evidence type="ECO:0000259" key="9">
    <source>
        <dbReference type="Pfam" id="PF14416"/>
    </source>
</evidence>
<feature type="transmembrane region" description="Helical" evidence="7">
    <location>
        <begin position="342"/>
        <end position="362"/>
    </location>
</feature>
<comment type="caution">
    <text evidence="10">The sequence shown here is derived from an EMBL/GenBank/DDBJ whole genome shotgun (WGS) entry which is preliminary data.</text>
</comment>
<evidence type="ECO:0000256" key="1">
    <source>
        <dbReference type="ARBA" id="ARBA00004167"/>
    </source>
</evidence>
<feature type="domain" description="Trichome birefringence-like C-terminal" evidence="8">
    <location>
        <begin position="596"/>
        <end position="710"/>
    </location>
</feature>
<keyword evidence="6 7" id="KW-0472">Membrane</keyword>
<dbReference type="Pfam" id="PF14416">
    <property type="entry name" value="PMR5N"/>
    <property type="match status" value="3"/>
</dbReference>
<dbReference type="Proteomes" id="UP000237347">
    <property type="component" value="Unassembled WGS sequence"/>
</dbReference>
<accession>A0AAW0JKP5</accession>
<dbReference type="InterPro" id="IPR029962">
    <property type="entry name" value="TBL"/>
</dbReference>
<evidence type="ECO:0000256" key="5">
    <source>
        <dbReference type="ARBA" id="ARBA00022989"/>
    </source>
</evidence>
<proteinExistence type="inferred from homology"/>
<keyword evidence="11" id="KW-1185">Reference proteome</keyword>
<feature type="domain" description="Trichome birefringence-like C-terminal" evidence="8">
    <location>
        <begin position="433"/>
        <end position="505"/>
    </location>
</feature>
<dbReference type="InterPro" id="IPR025846">
    <property type="entry name" value="TBL_N"/>
</dbReference>
<feature type="domain" description="Trichome birefringence-like N-terminal" evidence="9">
    <location>
        <begin position="155"/>
        <end position="207"/>
    </location>
</feature>
<comment type="similarity">
    <text evidence="2">Belongs to the PC-esterase family. TBL subfamily.</text>
</comment>
<evidence type="ECO:0000256" key="3">
    <source>
        <dbReference type="ARBA" id="ARBA00022692"/>
    </source>
</evidence>